<evidence type="ECO:0000256" key="1">
    <source>
        <dbReference type="SAM" id="MobiDB-lite"/>
    </source>
</evidence>
<evidence type="ECO:0000313" key="3">
    <source>
        <dbReference type="Proteomes" id="UP000283644"/>
    </source>
</evidence>
<dbReference type="RefSeq" id="WP_118928233.1">
    <property type="nucleotide sequence ID" value="NZ_QXGH01000036.1"/>
</dbReference>
<dbReference type="AlphaFoldDB" id="A0A417XU88"/>
<feature type="region of interest" description="Disordered" evidence="1">
    <location>
        <begin position="31"/>
        <end position="69"/>
    </location>
</feature>
<proteinExistence type="predicted"/>
<reference evidence="2 3" key="1">
    <citation type="submission" date="2018-09" db="EMBL/GenBank/DDBJ databases">
        <title>Genome sequencing of Nocardioides immobilis CCTCC AB 2017083 for comparison to Nocardioides silvaticus.</title>
        <authorList>
            <person name="Li C."/>
            <person name="Wang G."/>
        </authorList>
    </citation>
    <scope>NUCLEOTIDE SEQUENCE [LARGE SCALE GENOMIC DNA]</scope>
    <source>
        <strain evidence="2 3">CCTCC AB 2017083</strain>
    </source>
</reference>
<comment type="caution">
    <text evidence="2">The sequence shown here is derived from an EMBL/GenBank/DDBJ whole genome shotgun (WGS) entry which is preliminary data.</text>
</comment>
<sequence>MPPRPEQLLEPRKVVGVGHELRVLARQVAQFPRPPTRPARVGQRSVRQPPLHRPLAAVLRRARDHEVIR</sequence>
<gene>
    <name evidence="2" type="ORF">D0Z08_26160</name>
</gene>
<protein>
    <submittedName>
        <fullName evidence="2">Uncharacterized protein</fullName>
    </submittedName>
</protein>
<accession>A0A417XU88</accession>
<dbReference type="Proteomes" id="UP000283644">
    <property type="component" value="Unassembled WGS sequence"/>
</dbReference>
<evidence type="ECO:0000313" key="2">
    <source>
        <dbReference type="EMBL" id="RHW24038.1"/>
    </source>
</evidence>
<name>A0A417XU88_9ACTN</name>
<organism evidence="2 3">
    <name type="scientific">Nocardioides immobilis</name>
    <dbReference type="NCBI Taxonomy" id="2049295"/>
    <lineage>
        <taxon>Bacteria</taxon>
        <taxon>Bacillati</taxon>
        <taxon>Actinomycetota</taxon>
        <taxon>Actinomycetes</taxon>
        <taxon>Propionibacteriales</taxon>
        <taxon>Nocardioidaceae</taxon>
        <taxon>Nocardioides</taxon>
    </lineage>
</organism>
<keyword evidence="3" id="KW-1185">Reference proteome</keyword>
<dbReference type="EMBL" id="QXGH01000036">
    <property type="protein sequence ID" value="RHW24038.1"/>
    <property type="molecule type" value="Genomic_DNA"/>
</dbReference>